<dbReference type="EMBL" id="MH449680">
    <property type="protein sequence ID" value="AXL05002.1"/>
    <property type="molecule type" value="Genomic_DNA"/>
</dbReference>
<sequence>MSDQVNFAAKTTTRATKSLIYRSAFLGDPAASFDALTLEQVKVDKPFFIEMQLQRSAAQRSKYGIDMTCISQRRKVL</sequence>
<name>A0A346ACP0_AERHY</name>
<dbReference type="AlphaFoldDB" id="A0A346ACP0"/>
<accession>A0A346ACP0</accession>
<organism evidence="1">
    <name type="scientific">Aeromonas hydrophila</name>
    <dbReference type="NCBI Taxonomy" id="644"/>
    <lineage>
        <taxon>Bacteria</taxon>
        <taxon>Pseudomonadati</taxon>
        <taxon>Pseudomonadota</taxon>
        <taxon>Gammaproteobacteria</taxon>
        <taxon>Aeromonadales</taxon>
        <taxon>Aeromonadaceae</taxon>
        <taxon>Aeromonas</taxon>
    </lineage>
</organism>
<reference evidence="1" key="1">
    <citation type="submission" date="2018-06" db="EMBL/GenBank/DDBJ databases">
        <title>Genetic diversity of the Aeromonas Hydrophila O antigens and development of a suspension array for serotype detection.</title>
        <authorList>
            <person name="Cao H."/>
            <person name="Liu B."/>
        </authorList>
    </citation>
    <scope>NUCLEOTIDE SEQUENCE</scope>
    <source>
        <strain evidence="1">G5380</strain>
    </source>
</reference>
<evidence type="ECO:0000313" key="1">
    <source>
        <dbReference type="EMBL" id="AXL05002.1"/>
    </source>
</evidence>
<gene>
    <name evidence="1" type="primary">orf1</name>
</gene>
<protein>
    <submittedName>
        <fullName evidence="1">Uncharacterized protein</fullName>
    </submittedName>
</protein>
<proteinExistence type="predicted"/>